<evidence type="ECO:0000313" key="3">
    <source>
        <dbReference type="EMBL" id="KAA6367395.1"/>
    </source>
</evidence>
<feature type="chain" id="PRO_5023930987" evidence="2">
    <location>
        <begin position="23"/>
        <end position="115"/>
    </location>
</feature>
<keyword evidence="1" id="KW-0812">Transmembrane</keyword>
<sequence>MGSHVSFANLPSLALIINCVVCSIRLKPVQISYVIRYANGLNYYIAFPSAHRELHLVWVAVHVIILETIRVIAANYALAFTQYNSTFASVIIIDVLFITLAMAGDQFSGYSSGRT</sequence>
<dbReference type="Proteomes" id="UP000324800">
    <property type="component" value="Unassembled WGS sequence"/>
</dbReference>
<evidence type="ECO:0000256" key="2">
    <source>
        <dbReference type="SAM" id="SignalP"/>
    </source>
</evidence>
<comment type="caution">
    <text evidence="3">The sequence shown here is derived from an EMBL/GenBank/DDBJ whole genome shotgun (WGS) entry which is preliminary data.</text>
</comment>
<feature type="transmembrane region" description="Helical" evidence="1">
    <location>
        <begin position="85"/>
        <end position="104"/>
    </location>
</feature>
<proteinExistence type="predicted"/>
<accession>A0A5J4UCR9</accession>
<gene>
    <name evidence="3" type="ORF">EZS28_037077</name>
</gene>
<keyword evidence="1" id="KW-1133">Transmembrane helix</keyword>
<evidence type="ECO:0000313" key="4">
    <source>
        <dbReference type="Proteomes" id="UP000324800"/>
    </source>
</evidence>
<feature type="transmembrane region" description="Helical" evidence="1">
    <location>
        <begin position="56"/>
        <end position="79"/>
    </location>
</feature>
<organism evidence="3 4">
    <name type="scientific">Streblomastix strix</name>
    <dbReference type="NCBI Taxonomy" id="222440"/>
    <lineage>
        <taxon>Eukaryota</taxon>
        <taxon>Metamonada</taxon>
        <taxon>Preaxostyla</taxon>
        <taxon>Oxymonadida</taxon>
        <taxon>Streblomastigidae</taxon>
        <taxon>Streblomastix</taxon>
    </lineage>
</organism>
<dbReference type="AlphaFoldDB" id="A0A5J4UCR9"/>
<protein>
    <submittedName>
        <fullName evidence="3">Uncharacterized protein</fullName>
    </submittedName>
</protein>
<dbReference type="EMBL" id="SNRW01018379">
    <property type="protein sequence ID" value="KAA6367395.1"/>
    <property type="molecule type" value="Genomic_DNA"/>
</dbReference>
<feature type="signal peptide" evidence="2">
    <location>
        <begin position="1"/>
        <end position="22"/>
    </location>
</feature>
<evidence type="ECO:0000256" key="1">
    <source>
        <dbReference type="SAM" id="Phobius"/>
    </source>
</evidence>
<keyword evidence="1" id="KW-0472">Membrane</keyword>
<reference evidence="3 4" key="1">
    <citation type="submission" date="2019-03" db="EMBL/GenBank/DDBJ databases">
        <title>Single cell metagenomics reveals metabolic interactions within the superorganism composed of flagellate Streblomastix strix and complex community of Bacteroidetes bacteria on its surface.</title>
        <authorList>
            <person name="Treitli S.C."/>
            <person name="Kolisko M."/>
            <person name="Husnik F."/>
            <person name="Keeling P."/>
            <person name="Hampl V."/>
        </authorList>
    </citation>
    <scope>NUCLEOTIDE SEQUENCE [LARGE SCALE GENOMIC DNA]</scope>
    <source>
        <strain evidence="3">ST1C</strain>
    </source>
</reference>
<name>A0A5J4UCR9_9EUKA</name>
<keyword evidence="2" id="KW-0732">Signal</keyword>